<dbReference type="CDD" id="cd15841">
    <property type="entry name" value="SNARE_Qc"/>
    <property type="match status" value="1"/>
</dbReference>
<dbReference type="PROSITE" id="PS50076">
    <property type="entry name" value="DNAJ_2"/>
    <property type="match status" value="1"/>
</dbReference>
<evidence type="ECO:0000256" key="9">
    <source>
        <dbReference type="ARBA" id="ARBA00022824"/>
    </source>
</evidence>
<dbReference type="SMART" id="SM00028">
    <property type="entry name" value="TPR"/>
    <property type="match status" value="6"/>
</dbReference>
<dbReference type="FunFam" id="1.20.5.110:FF:000037">
    <property type="entry name" value="Putative syntaxin-71-like"/>
    <property type="match status" value="1"/>
</dbReference>
<keyword evidence="12" id="KW-0175">Coiled coil</keyword>
<dbReference type="SUPFAM" id="SSF58038">
    <property type="entry name" value="SNARE fusion complex"/>
    <property type="match status" value="1"/>
</dbReference>
<evidence type="ECO:0000256" key="6">
    <source>
        <dbReference type="ARBA" id="ARBA00022729"/>
    </source>
</evidence>
<keyword evidence="4" id="KW-0813">Transport</keyword>
<evidence type="ECO:0000256" key="7">
    <source>
        <dbReference type="ARBA" id="ARBA00022737"/>
    </source>
</evidence>
<comment type="subunit">
    <text evidence="15">Part of the t-SNARE complex.</text>
</comment>
<dbReference type="InterPro" id="IPR013105">
    <property type="entry name" value="TPR_2"/>
</dbReference>
<dbReference type="InterPro" id="IPR019734">
    <property type="entry name" value="TPR_rpt"/>
</dbReference>
<evidence type="ECO:0000256" key="15">
    <source>
        <dbReference type="ARBA" id="ARBA00061857"/>
    </source>
</evidence>
<dbReference type="PROSITE" id="PS50005">
    <property type="entry name" value="TPR"/>
    <property type="match status" value="2"/>
</dbReference>
<dbReference type="PRINTS" id="PR00625">
    <property type="entry name" value="JDOMAIN"/>
</dbReference>
<comment type="caution">
    <text evidence="20">The sequence shown here is derived from an EMBL/GenBank/DDBJ whole genome shotgun (WGS) entry which is preliminary data.</text>
</comment>
<dbReference type="FunFam" id="1.25.40.10:FF:000258">
    <property type="entry name" value="DnaJ domain containing protein"/>
    <property type="match status" value="1"/>
</dbReference>
<dbReference type="FunFam" id="1.10.287.110:FF:000055">
    <property type="entry name" value="DnaJ subfamily C member 7"/>
    <property type="match status" value="1"/>
</dbReference>
<protein>
    <submittedName>
        <fullName evidence="20">DnaJ protein P58IPKB</fullName>
    </submittedName>
</protein>
<evidence type="ECO:0000256" key="4">
    <source>
        <dbReference type="ARBA" id="ARBA00022448"/>
    </source>
</evidence>
<dbReference type="PANTHER" id="PTHR45188:SF2">
    <property type="entry name" value="DNAJ HOMOLOG SUBFAMILY C MEMBER 7"/>
    <property type="match status" value="1"/>
</dbReference>
<dbReference type="Pfam" id="PF07719">
    <property type="entry name" value="TPR_2"/>
    <property type="match status" value="1"/>
</dbReference>
<dbReference type="Pfam" id="PF13432">
    <property type="entry name" value="TPR_16"/>
    <property type="match status" value="2"/>
</dbReference>
<evidence type="ECO:0000313" key="20">
    <source>
        <dbReference type="EMBL" id="KAL0344626.1"/>
    </source>
</evidence>
<evidence type="ECO:0000256" key="3">
    <source>
        <dbReference type="ARBA" id="ARBA00009063"/>
    </source>
</evidence>
<dbReference type="Pfam" id="PF00226">
    <property type="entry name" value="DnaJ"/>
    <property type="match status" value="1"/>
</dbReference>
<dbReference type="AlphaFoldDB" id="A0AAW2NMT6"/>
<comment type="subcellular location">
    <subcellularLocation>
        <location evidence="2">Endoplasmic reticulum lumen</location>
    </subcellularLocation>
    <subcellularLocation>
        <location evidence="1">Membrane</location>
        <topology evidence="1">Single-pass membrane protein</topology>
    </subcellularLocation>
</comment>
<dbReference type="PANTHER" id="PTHR45188">
    <property type="entry name" value="DNAJ PROTEIN P58IPK HOMOLOG"/>
    <property type="match status" value="1"/>
</dbReference>
<dbReference type="GO" id="GO:0006886">
    <property type="term" value="P:intracellular protein transport"/>
    <property type="evidence" value="ECO:0007669"/>
    <property type="project" value="InterPro"/>
</dbReference>
<keyword evidence="8 16" id="KW-0802">TPR repeat</keyword>
<evidence type="ECO:0000256" key="16">
    <source>
        <dbReference type="PROSITE-ProRule" id="PRU00339"/>
    </source>
</evidence>
<keyword evidence="7" id="KW-0677">Repeat</keyword>
<keyword evidence="13 17" id="KW-0472">Membrane</keyword>
<evidence type="ECO:0000256" key="5">
    <source>
        <dbReference type="ARBA" id="ARBA00022692"/>
    </source>
</evidence>
<keyword evidence="6" id="KW-0732">Signal</keyword>
<feature type="repeat" description="TPR" evidence="16">
    <location>
        <begin position="353"/>
        <end position="386"/>
    </location>
</feature>
<evidence type="ECO:0000256" key="14">
    <source>
        <dbReference type="ARBA" id="ARBA00054128"/>
    </source>
</evidence>
<dbReference type="GO" id="GO:0005788">
    <property type="term" value="C:endoplasmic reticulum lumen"/>
    <property type="evidence" value="ECO:0007669"/>
    <property type="project" value="UniProtKB-SubCell"/>
</dbReference>
<organism evidence="20">
    <name type="scientific">Sesamum radiatum</name>
    <name type="common">Black benniseed</name>
    <dbReference type="NCBI Taxonomy" id="300843"/>
    <lineage>
        <taxon>Eukaryota</taxon>
        <taxon>Viridiplantae</taxon>
        <taxon>Streptophyta</taxon>
        <taxon>Embryophyta</taxon>
        <taxon>Tracheophyta</taxon>
        <taxon>Spermatophyta</taxon>
        <taxon>Magnoliopsida</taxon>
        <taxon>eudicotyledons</taxon>
        <taxon>Gunneridae</taxon>
        <taxon>Pentapetalae</taxon>
        <taxon>asterids</taxon>
        <taxon>lamiids</taxon>
        <taxon>Lamiales</taxon>
        <taxon>Pedaliaceae</taxon>
        <taxon>Sesamum</taxon>
    </lineage>
</organism>
<evidence type="ECO:0000256" key="10">
    <source>
        <dbReference type="ARBA" id="ARBA00022927"/>
    </source>
</evidence>
<dbReference type="PROSITE" id="PS50192">
    <property type="entry name" value="T_SNARE"/>
    <property type="match status" value="1"/>
</dbReference>
<reference evidence="20" key="1">
    <citation type="submission" date="2020-06" db="EMBL/GenBank/DDBJ databases">
        <authorList>
            <person name="Li T."/>
            <person name="Hu X."/>
            <person name="Zhang T."/>
            <person name="Song X."/>
            <person name="Zhang H."/>
            <person name="Dai N."/>
            <person name="Sheng W."/>
            <person name="Hou X."/>
            <person name="Wei L."/>
        </authorList>
    </citation>
    <scope>NUCLEOTIDE SEQUENCE</scope>
    <source>
        <strain evidence="20">G02</strain>
        <tissue evidence="20">Leaf</tissue>
    </source>
</reference>
<dbReference type="InterPro" id="IPR000727">
    <property type="entry name" value="T_SNARE_dom"/>
</dbReference>
<keyword evidence="9" id="KW-0256">Endoplasmic reticulum</keyword>
<accession>A0AAW2NMT6</accession>
<dbReference type="Gene3D" id="1.20.5.110">
    <property type="match status" value="1"/>
</dbReference>
<dbReference type="GO" id="GO:0005484">
    <property type="term" value="F:SNAP receptor activity"/>
    <property type="evidence" value="ECO:0007669"/>
    <property type="project" value="InterPro"/>
</dbReference>
<keyword evidence="10" id="KW-0653">Protein transport</keyword>
<evidence type="ECO:0000256" key="13">
    <source>
        <dbReference type="ARBA" id="ARBA00023136"/>
    </source>
</evidence>
<feature type="repeat" description="TPR" evidence="16">
    <location>
        <begin position="468"/>
        <end position="501"/>
    </location>
</feature>
<dbReference type="Pfam" id="PF05739">
    <property type="entry name" value="SNARE"/>
    <property type="match status" value="1"/>
</dbReference>
<dbReference type="SMART" id="SM00271">
    <property type="entry name" value="DnaJ"/>
    <property type="match status" value="1"/>
</dbReference>
<dbReference type="Gene3D" id="1.10.287.110">
    <property type="entry name" value="DnaJ domain"/>
    <property type="match status" value="1"/>
</dbReference>
<dbReference type="InterPro" id="IPR018253">
    <property type="entry name" value="DnaJ_domain_CS"/>
</dbReference>
<feature type="domain" description="T-SNARE coiled-coil homology" evidence="19">
    <location>
        <begin position="147"/>
        <end position="203"/>
    </location>
</feature>
<feature type="transmembrane region" description="Helical" evidence="17">
    <location>
        <begin position="213"/>
        <end position="231"/>
    </location>
</feature>
<dbReference type="Gene3D" id="1.25.40.10">
    <property type="entry name" value="Tetratricopeptide repeat domain"/>
    <property type="match status" value="1"/>
</dbReference>
<comment type="similarity">
    <text evidence="3">Belongs to the syntaxin family.</text>
</comment>
<evidence type="ECO:0000259" key="18">
    <source>
        <dbReference type="PROSITE" id="PS50076"/>
    </source>
</evidence>
<reference evidence="20" key="2">
    <citation type="journal article" date="2024" name="Plant">
        <title>Genomic evolution and insights into agronomic trait innovations of Sesamum species.</title>
        <authorList>
            <person name="Miao H."/>
            <person name="Wang L."/>
            <person name="Qu L."/>
            <person name="Liu H."/>
            <person name="Sun Y."/>
            <person name="Le M."/>
            <person name="Wang Q."/>
            <person name="Wei S."/>
            <person name="Zheng Y."/>
            <person name="Lin W."/>
            <person name="Duan Y."/>
            <person name="Cao H."/>
            <person name="Xiong S."/>
            <person name="Wang X."/>
            <person name="Wei L."/>
            <person name="Li C."/>
            <person name="Ma Q."/>
            <person name="Ju M."/>
            <person name="Zhao R."/>
            <person name="Li G."/>
            <person name="Mu C."/>
            <person name="Tian Q."/>
            <person name="Mei H."/>
            <person name="Zhang T."/>
            <person name="Gao T."/>
            <person name="Zhang H."/>
        </authorList>
    </citation>
    <scope>NUCLEOTIDE SEQUENCE</scope>
    <source>
        <strain evidence="20">G02</strain>
    </source>
</reference>
<dbReference type="PROSITE" id="PS00636">
    <property type="entry name" value="DNAJ_1"/>
    <property type="match status" value="1"/>
</dbReference>
<evidence type="ECO:0000259" key="19">
    <source>
        <dbReference type="PROSITE" id="PS50192"/>
    </source>
</evidence>
<gene>
    <name evidence="20" type="ORF">Sradi_4293900</name>
</gene>
<dbReference type="SUPFAM" id="SSF46565">
    <property type="entry name" value="Chaperone J-domain"/>
    <property type="match status" value="1"/>
</dbReference>
<evidence type="ECO:0000256" key="17">
    <source>
        <dbReference type="SAM" id="Phobius"/>
    </source>
</evidence>
<proteinExistence type="inferred from homology"/>
<dbReference type="EMBL" id="JACGWJ010000019">
    <property type="protein sequence ID" value="KAL0344626.1"/>
    <property type="molecule type" value="Genomic_DNA"/>
</dbReference>
<evidence type="ECO:0000256" key="1">
    <source>
        <dbReference type="ARBA" id="ARBA00004167"/>
    </source>
</evidence>
<dbReference type="InterPro" id="IPR001623">
    <property type="entry name" value="DnaJ_domain"/>
</dbReference>
<feature type="domain" description="J" evidence="18">
    <location>
        <begin position="640"/>
        <end position="706"/>
    </location>
</feature>
<dbReference type="PROSITE" id="PS00914">
    <property type="entry name" value="SYNTAXIN"/>
    <property type="match status" value="1"/>
</dbReference>
<evidence type="ECO:0000256" key="2">
    <source>
        <dbReference type="ARBA" id="ARBA00004319"/>
    </source>
</evidence>
<keyword evidence="5 17" id="KW-0812">Transmembrane</keyword>
<name>A0AAW2NMT6_SESRA</name>
<sequence>MSVIDILTRVDAICKKYDKYDVTQKDSNVSGDDAFARLYAAVESDIEAALQKAETAASEKNRASVVAINAEIRRTKARLLEEVPKLQRLAVKKVKGLSTEELTARNDLVLALPDRIQAIPDGSAAAPKSSGGGGELQLLVLKSNLIQDQGLDVIAEGLDTLKNMAQDMNEEVDRQVPLMDEIDTKVDKATADLKNTNVRLKDTVNQLRSSRNFCIDIILLCIILGIAAYLYKKTKIVTDGQRERGQRNKASASKGWKWIQGGTIVWHWGFVAAGVFARFLHLVDCATVKVESICRLLITSLRFSDGDGDGNEDGKPGDPATLFERVSQSIKVKKYSEALAELNAAIEADPALSEAYSHRASVLRQLCRYEESEESYKKFLEMKPGNSAAEKELSQLQQARNALDSANSLFNSGDFNKALEYIEKVVLVFSPACSKAKLLKVRLLIATKDYSSAISETGYILKEEEDNLEALLLRGRAYYYLADHDVAIRHYQKGLRLDPEHGELKKAYFGLKNLLKKTKSAEDNASKGKLRLAVEDYKAALALDPAHSAHNVHLHLGLCKVLVKLGRGKDAVASCTEALEIDGDLVEALAQRGEAKLLVEDWEGAVADLKSAVEKSPQDMNIREALMKAERSLKLSQRKDWYKILGVSKTASMSEIKKAYKKLALQWHPDKNVDNREEAEAKFREIAAAYEILGDEDKRTRYDRGEDLDDMGSGMGGGGGQQYTFHFEGGFPGGGFPGGGFGGFHF</sequence>
<dbReference type="SUPFAM" id="SSF48452">
    <property type="entry name" value="TPR-like"/>
    <property type="match status" value="1"/>
</dbReference>
<evidence type="ECO:0000256" key="11">
    <source>
        <dbReference type="ARBA" id="ARBA00022989"/>
    </source>
</evidence>
<dbReference type="InterPro" id="IPR011990">
    <property type="entry name" value="TPR-like_helical_dom_sf"/>
</dbReference>
<keyword evidence="11 17" id="KW-1133">Transmembrane helix</keyword>
<dbReference type="GO" id="GO:0016020">
    <property type="term" value="C:membrane"/>
    <property type="evidence" value="ECO:0007669"/>
    <property type="project" value="UniProtKB-SubCell"/>
</dbReference>
<dbReference type="InterPro" id="IPR036869">
    <property type="entry name" value="J_dom_sf"/>
</dbReference>
<dbReference type="CDD" id="cd06257">
    <property type="entry name" value="DnaJ"/>
    <property type="match status" value="1"/>
</dbReference>
<comment type="function">
    <text evidence="14">Vesicle trafficking protein that functions in the secretory pathway.</text>
</comment>
<evidence type="ECO:0000256" key="8">
    <source>
        <dbReference type="ARBA" id="ARBA00022803"/>
    </source>
</evidence>
<dbReference type="InterPro" id="IPR006012">
    <property type="entry name" value="Syntaxin/epimorphin_CS"/>
</dbReference>
<evidence type="ECO:0000256" key="12">
    <source>
        <dbReference type="ARBA" id="ARBA00023054"/>
    </source>
</evidence>